<feature type="transmembrane region" description="Helical" evidence="7">
    <location>
        <begin position="65"/>
        <end position="86"/>
    </location>
</feature>
<dbReference type="OrthoDB" id="9804865at2"/>
<dbReference type="InterPro" id="IPR037185">
    <property type="entry name" value="EmrE-like"/>
</dbReference>
<keyword evidence="5 7" id="KW-1133">Transmembrane helix</keyword>
<evidence type="ECO:0000313" key="10">
    <source>
        <dbReference type="Proteomes" id="UP000198892"/>
    </source>
</evidence>
<dbReference type="Proteomes" id="UP000198892">
    <property type="component" value="Unassembled WGS sequence"/>
</dbReference>
<feature type="domain" description="EamA" evidence="8">
    <location>
        <begin position="6"/>
        <end position="136"/>
    </location>
</feature>
<dbReference type="SUPFAM" id="SSF103481">
    <property type="entry name" value="Multidrug resistance efflux transporter EmrE"/>
    <property type="match status" value="2"/>
</dbReference>
<keyword evidence="10" id="KW-1185">Reference proteome</keyword>
<evidence type="ECO:0000256" key="1">
    <source>
        <dbReference type="ARBA" id="ARBA00004651"/>
    </source>
</evidence>
<name>A0A1I5PC66_9BACI</name>
<feature type="transmembrane region" description="Helical" evidence="7">
    <location>
        <begin position="174"/>
        <end position="195"/>
    </location>
</feature>
<evidence type="ECO:0000256" key="6">
    <source>
        <dbReference type="ARBA" id="ARBA00023136"/>
    </source>
</evidence>
<evidence type="ECO:0000256" key="3">
    <source>
        <dbReference type="ARBA" id="ARBA00022475"/>
    </source>
</evidence>
<feature type="transmembrane region" description="Helical" evidence="7">
    <location>
        <begin position="240"/>
        <end position="258"/>
    </location>
</feature>
<dbReference type="EMBL" id="FOXD01000004">
    <property type="protein sequence ID" value="SFP31692.1"/>
    <property type="molecule type" value="Genomic_DNA"/>
</dbReference>
<organism evidence="9 10">
    <name type="scientific">Salibacterium halotolerans</name>
    <dbReference type="NCBI Taxonomy" id="1884432"/>
    <lineage>
        <taxon>Bacteria</taxon>
        <taxon>Bacillati</taxon>
        <taxon>Bacillota</taxon>
        <taxon>Bacilli</taxon>
        <taxon>Bacillales</taxon>
        <taxon>Bacillaceae</taxon>
    </lineage>
</organism>
<comment type="similarity">
    <text evidence="2">Belongs to the EamA transporter family.</text>
</comment>
<feature type="transmembrane region" description="Helical" evidence="7">
    <location>
        <begin position="207"/>
        <end position="228"/>
    </location>
</feature>
<dbReference type="RefSeq" id="WP_093335661.1">
    <property type="nucleotide sequence ID" value="NZ_FOXD01000004.1"/>
</dbReference>
<dbReference type="InterPro" id="IPR051258">
    <property type="entry name" value="Diverse_Substrate_Transporter"/>
</dbReference>
<feature type="transmembrane region" description="Helical" evidence="7">
    <location>
        <begin position="92"/>
        <end position="113"/>
    </location>
</feature>
<feature type="transmembrane region" description="Helical" evidence="7">
    <location>
        <begin position="34"/>
        <end position="53"/>
    </location>
</feature>
<dbReference type="GO" id="GO:0005886">
    <property type="term" value="C:plasma membrane"/>
    <property type="evidence" value="ECO:0007669"/>
    <property type="project" value="UniProtKB-SubCell"/>
</dbReference>
<evidence type="ECO:0000256" key="7">
    <source>
        <dbReference type="SAM" id="Phobius"/>
    </source>
</evidence>
<dbReference type="Pfam" id="PF00892">
    <property type="entry name" value="EamA"/>
    <property type="match status" value="2"/>
</dbReference>
<feature type="transmembrane region" description="Helical" evidence="7">
    <location>
        <begin position="120"/>
        <end position="140"/>
    </location>
</feature>
<sequence length="294" mass="32063">MNMRQKADVMMVMVTFFWGSSYVFMKMGLGSMEVFNLIALRFGTAFLFAGLIFHKRLRRTDGRTILSGMILGFLLYLMFSFITAGVQTTSAANAGFIVSLAVIFVPLLSFVLFKQKISLHTGFGIVLALFGVAVLTLKLQLETNPGDLLCMLGALSYAVYILTAASLTNHFDTIRLGVIQLGFAGLFGFMSSMMSSENFVLPGSAKAWIAVLALGIVCSAVGFTVQTISQKYTTPTNTGLIFSLEPLFAAVFAMLMLGEELTTKSYIGAAFIMAGVMLSRIDIKKWIQSRIRTA</sequence>
<feature type="transmembrane region" description="Helical" evidence="7">
    <location>
        <begin position="7"/>
        <end position="28"/>
    </location>
</feature>
<feature type="transmembrane region" description="Helical" evidence="7">
    <location>
        <begin position="146"/>
        <end position="167"/>
    </location>
</feature>
<dbReference type="PANTHER" id="PTHR42920:SF5">
    <property type="entry name" value="EAMA DOMAIN-CONTAINING PROTEIN"/>
    <property type="match status" value="1"/>
</dbReference>
<evidence type="ECO:0000256" key="2">
    <source>
        <dbReference type="ARBA" id="ARBA00007362"/>
    </source>
</evidence>
<evidence type="ECO:0000313" key="9">
    <source>
        <dbReference type="EMBL" id="SFP31692.1"/>
    </source>
</evidence>
<dbReference type="InterPro" id="IPR000620">
    <property type="entry name" value="EamA_dom"/>
</dbReference>
<accession>A0A1I5PC66</accession>
<keyword evidence="3" id="KW-1003">Cell membrane</keyword>
<keyword evidence="4 7" id="KW-0812">Transmembrane</keyword>
<keyword evidence="6 7" id="KW-0472">Membrane</keyword>
<evidence type="ECO:0000256" key="4">
    <source>
        <dbReference type="ARBA" id="ARBA00022692"/>
    </source>
</evidence>
<comment type="subcellular location">
    <subcellularLocation>
        <location evidence="1">Cell membrane</location>
        <topology evidence="1">Multi-pass membrane protein</topology>
    </subcellularLocation>
</comment>
<dbReference type="PANTHER" id="PTHR42920">
    <property type="entry name" value="OS03G0707200 PROTEIN-RELATED"/>
    <property type="match status" value="1"/>
</dbReference>
<protein>
    <submittedName>
        <fullName evidence="9">Threonine/homoserine efflux transporter RhtA</fullName>
    </submittedName>
</protein>
<proteinExistence type="inferred from homology"/>
<evidence type="ECO:0000259" key="8">
    <source>
        <dbReference type="Pfam" id="PF00892"/>
    </source>
</evidence>
<reference evidence="10" key="1">
    <citation type="submission" date="2016-10" db="EMBL/GenBank/DDBJ databases">
        <authorList>
            <person name="Varghese N."/>
            <person name="Submissions S."/>
        </authorList>
    </citation>
    <scope>NUCLEOTIDE SEQUENCE [LARGE SCALE GENOMIC DNA]</scope>
    <source>
        <strain evidence="10">S7</strain>
    </source>
</reference>
<dbReference type="STRING" id="1884432.SAMN05518683_10466"/>
<feature type="domain" description="EamA" evidence="8">
    <location>
        <begin position="145"/>
        <end position="279"/>
    </location>
</feature>
<gene>
    <name evidence="9" type="ORF">SAMN05518683_10466</name>
</gene>
<feature type="transmembrane region" description="Helical" evidence="7">
    <location>
        <begin position="264"/>
        <end position="283"/>
    </location>
</feature>
<dbReference type="AlphaFoldDB" id="A0A1I5PC66"/>
<evidence type="ECO:0000256" key="5">
    <source>
        <dbReference type="ARBA" id="ARBA00022989"/>
    </source>
</evidence>